<dbReference type="SUPFAM" id="SSF110296">
    <property type="entry name" value="Oligoxyloglucan reducing end-specific cellobiohydrolase"/>
    <property type="match status" value="1"/>
</dbReference>
<protein>
    <submittedName>
        <fullName evidence="1">Photosystem II stability/assembly factor-like uncharacterized protein</fullName>
    </submittedName>
</protein>
<dbReference type="PANTHER" id="PTHR47199:SF2">
    <property type="entry name" value="PHOTOSYSTEM II STABILITY_ASSEMBLY FACTOR HCF136, CHLOROPLASTIC"/>
    <property type="match status" value="1"/>
</dbReference>
<comment type="caution">
    <text evidence="1">The sequence shown here is derived from an EMBL/GenBank/DDBJ whole genome shotgun (WGS) entry which is preliminary data.</text>
</comment>
<organism evidence="1 2">
    <name type="scientific">Aquimarina intermedia</name>
    <dbReference type="NCBI Taxonomy" id="350814"/>
    <lineage>
        <taxon>Bacteria</taxon>
        <taxon>Pseudomonadati</taxon>
        <taxon>Bacteroidota</taxon>
        <taxon>Flavobacteriia</taxon>
        <taxon>Flavobacteriales</taxon>
        <taxon>Flavobacteriaceae</taxon>
        <taxon>Aquimarina</taxon>
    </lineage>
</organism>
<dbReference type="AlphaFoldDB" id="A0A5S5BZP2"/>
<keyword evidence="2" id="KW-1185">Reference proteome</keyword>
<dbReference type="RefSeq" id="WP_148783273.1">
    <property type="nucleotide sequence ID" value="NZ_VNHU01000008.1"/>
</dbReference>
<sequence length="356" mass="38803">MRFSIYLVSSVIFFACGEQQKAVVQRDFNQVTVQMLSTDTMSIRSLTQINDSIIGFGYDKGYGFLNLITTDKTLFPVDNSNFISQDAQSATAEQRATAFSGSHFFSLGVGSPAVLRKHDVNTGQSRIVYVQQHEAVFYDAMAFWNKNEGIAMGDPTDDCMSILITRDGGEQWKKINCERLPEIVKGEAAFAASNSNIVLHEENVWIVSGGVVSRVYHSSDKGNSWSVVSTPMISGASTTGAYAMDFYDTQHGMIVGGDYTKPASNNANKAVTKDAGRSWNLVADNNGPGYKSCIRYVPHSGGDKVVAIGVTGVSYSPDNGNTWKNLSEEGFYTMQFLNDTTAIAAGKNKIATLHFQ</sequence>
<dbReference type="EMBL" id="VNHU01000008">
    <property type="protein sequence ID" value="TYP71676.1"/>
    <property type="molecule type" value="Genomic_DNA"/>
</dbReference>
<dbReference type="PROSITE" id="PS51257">
    <property type="entry name" value="PROKAR_LIPOPROTEIN"/>
    <property type="match status" value="1"/>
</dbReference>
<gene>
    <name evidence="1" type="ORF">BD809_10886</name>
</gene>
<dbReference type="PANTHER" id="PTHR47199">
    <property type="entry name" value="PHOTOSYSTEM II STABILITY/ASSEMBLY FACTOR HCF136, CHLOROPLASTIC"/>
    <property type="match status" value="1"/>
</dbReference>
<dbReference type="InterPro" id="IPR015943">
    <property type="entry name" value="WD40/YVTN_repeat-like_dom_sf"/>
</dbReference>
<accession>A0A5S5BZP2</accession>
<evidence type="ECO:0000313" key="2">
    <source>
        <dbReference type="Proteomes" id="UP000324376"/>
    </source>
</evidence>
<evidence type="ECO:0000313" key="1">
    <source>
        <dbReference type="EMBL" id="TYP71676.1"/>
    </source>
</evidence>
<proteinExistence type="predicted"/>
<reference evidence="1 2" key="1">
    <citation type="submission" date="2019-07" db="EMBL/GenBank/DDBJ databases">
        <title>Genomic Encyclopedia of Archaeal and Bacterial Type Strains, Phase II (KMG-II): from individual species to whole genera.</title>
        <authorList>
            <person name="Goeker M."/>
        </authorList>
    </citation>
    <scope>NUCLEOTIDE SEQUENCE [LARGE SCALE GENOMIC DNA]</scope>
    <source>
        <strain evidence="1 2">DSM 17527</strain>
    </source>
</reference>
<name>A0A5S5BZP2_9FLAO</name>
<dbReference type="Proteomes" id="UP000324376">
    <property type="component" value="Unassembled WGS sequence"/>
</dbReference>
<dbReference type="OrthoDB" id="9813892at2"/>
<dbReference type="Gene3D" id="2.130.10.10">
    <property type="entry name" value="YVTN repeat-like/Quinoprotein amine dehydrogenase"/>
    <property type="match status" value="1"/>
</dbReference>